<dbReference type="EMBL" id="LT629688">
    <property type="protein sequence ID" value="SDE53010.1"/>
    <property type="molecule type" value="Genomic_DNA"/>
</dbReference>
<organism evidence="3 4">
    <name type="scientific">Auraticoccus monumenti</name>
    <dbReference type="NCBI Taxonomy" id="675864"/>
    <lineage>
        <taxon>Bacteria</taxon>
        <taxon>Bacillati</taxon>
        <taxon>Actinomycetota</taxon>
        <taxon>Actinomycetes</taxon>
        <taxon>Propionibacteriales</taxon>
        <taxon>Propionibacteriaceae</taxon>
        <taxon>Auraticoccus</taxon>
    </lineage>
</organism>
<dbReference type="Proteomes" id="UP000198546">
    <property type="component" value="Chromosome i"/>
</dbReference>
<dbReference type="PANTHER" id="PTHR34351">
    <property type="entry name" value="SLR1927 PROTEIN-RELATED"/>
    <property type="match status" value="1"/>
</dbReference>
<evidence type="ECO:0000256" key="1">
    <source>
        <dbReference type="SAM" id="Phobius"/>
    </source>
</evidence>
<sequence>MRNPWRLLTFRGRVFVVVGFCLGALAALLGQRDVVWLGLLLVLLPLVASLLVARTRLRLSCERSVVPSQVAIGDPLIGRLVLEKTGPIPYGILRFEDYVPRHLGVRPRFTVQTLASHWRREFTYPMNGSTRGRYTTGPLMVRSSDPFGLAQLDRQFHATSEVMVTPRIVPLEEMRNAGGGGSTGESRPQRLGVVGQDDVLVREYRQGDDVRRVHWRSTARRGELMVRREEQAFDPSVTVMLDSRSAVHGGQGKESSFEWAVSAAASLSLHFLTDGYDLNLLETRGPLTMVGEAGAQQVTTRHNVVHKLTDITTTSEPSVRPMIEAALANQGSQLVVAVLGRLTRGEVEQLERTRHNRAAGLALVVDADSFASRSDRAGAEDRTEHLAAVQLLREHRWRVVVADRETSVGQAWSDLERMGELV</sequence>
<feature type="domain" description="DUF58" evidence="2">
    <location>
        <begin position="201"/>
        <end position="309"/>
    </location>
</feature>
<name>A0A1G7DPD7_9ACTN</name>
<feature type="transmembrane region" description="Helical" evidence="1">
    <location>
        <begin position="12"/>
        <end position="29"/>
    </location>
</feature>
<dbReference type="Pfam" id="PF01882">
    <property type="entry name" value="DUF58"/>
    <property type="match status" value="1"/>
</dbReference>
<dbReference type="STRING" id="675864.SAMN04489747_3659"/>
<feature type="transmembrane region" description="Helical" evidence="1">
    <location>
        <begin position="35"/>
        <end position="53"/>
    </location>
</feature>
<protein>
    <submittedName>
        <fullName evidence="3">Uncharacterized conserved protein, DUF58 family, contains vWF domain</fullName>
    </submittedName>
</protein>
<proteinExistence type="predicted"/>
<accession>A0A1G7DPD7</accession>
<reference evidence="3 4" key="1">
    <citation type="submission" date="2016-10" db="EMBL/GenBank/DDBJ databases">
        <authorList>
            <person name="de Groot N.N."/>
        </authorList>
    </citation>
    <scope>NUCLEOTIDE SEQUENCE [LARGE SCALE GENOMIC DNA]</scope>
    <source>
        <strain evidence="3 4">MON 2.2</strain>
    </source>
</reference>
<dbReference type="AlphaFoldDB" id="A0A1G7DPD7"/>
<evidence type="ECO:0000313" key="4">
    <source>
        <dbReference type="Proteomes" id="UP000198546"/>
    </source>
</evidence>
<keyword evidence="1" id="KW-1133">Transmembrane helix</keyword>
<gene>
    <name evidence="3" type="ORF">SAMN04489747_3659</name>
</gene>
<dbReference type="InterPro" id="IPR002881">
    <property type="entry name" value="DUF58"/>
</dbReference>
<dbReference type="PANTHER" id="PTHR34351:SF1">
    <property type="entry name" value="SLR1927 PROTEIN"/>
    <property type="match status" value="1"/>
</dbReference>
<keyword evidence="1" id="KW-0812">Transmembrane</keyword>
<evidence type="ECO:0000313" key="3">
    <source>
        <dbReference type="EMBL" id="SDE53010.1"/>
    </source>
</evidence>
<dbReference type="OrthoDB" id="9812729at2"/>
<dbReference type="RefSeq" id="WP_090595490.1">
    <property type="nucleotide sequence ID" value="NZ_LT629688.1"/>
</dbReference>
<evidence type="ECO:0000259" key="2">
    <source>
        <dbReference type="Pfam" id="PF01882"/>
    </source>
</evidence>
<keyword evidence="4" id="KW-1185">Reference proteome</keyword>
<keyword evidence="1" id="KW-0472">Membrane</keyword>